<sequence>MAHAQHKIELNVEKRTVLGGKVRVLRRSGYIPAILYGKGQDCLLLQVPVKDFQKVFKEAGESTLVYVNLNHDSYPTIIHDVARDPLKGEVIHADFYKVKLDEKIKTNIAVVFEGESPAVRDSGGIFVRNINELEVEALPQDLPHEIKIDITALKNMGDQVLVKDIKLGARVKILTDQNAILALVQEPKSQEELDAELAAPTAGVEDVEIIKKEKEEETAEAAPAGEAK</sequence>
<dbReference type="InterPro" id="IPR020930">
    <property type="entry name" value="Ribosomal_uL5_bac-type"/>
</dbReference>
<evidence type="ECO:0000313" key="8">
    <source>
        <dbReference type="EMBL" id="KKT82559.1"/>
    </source>
</evidence>
<proteinExistence type="inferred from homology"/>
<dbReference type="InterPro" id="IPR029751">
    <property type="entry name" value="Ribosomal_L25_dom"/>
</dbReference>
<dbReference type="Gene3D" id="2.170.120.20">
    <property type="entry name" value="Ribosomal protein L25, beta domain"/>
    <property type="match status" value="1"/>
</dbReference>
<evidence type="ECO:0000256" key="5">
    <source>
        <dbReference type="HAMAP-Rule" id="MF_01334"/>
    </source>
</evidence>
<dbReference type="InterPro" id="IPR020056">
    <property type="entry name" value="Rbsml_bL25/Gln-tRNA_synth_N"/>
</dbReference>
<feature type="domain" description="Large ribosomal subunit protein bL25 L25" evidence="6">
    <location>
        <begin position="10"/>
        <end position="95"/>
    </location>
</feature>
<evidence type="ECO:0000256" key="3">
    <source>
        <dbReference type="ARBA" id="ARBA00022980"/>
    </source>
</evidence>
<evidence type="ECO:0000256" key="4">
    <source>
        <dbReference type="ARBA" id="ARBA00023274"/>
    </source>
</evidence>
<dbReference type="EMBL" id="LCJR01000004">
    <property type="protein sequence ID" value="KKT82559.1"/>
    <property type="molecule type" value="Genomic_DNA"/>
</dbReference>
<evidence type="ECO:0000313" key="9">
    <source>
        <dbReference type="Proteomes" id="UP000034032"/>
    </source>
</evidence>
<dbReference type="CDD" id="cd00495">
    <property type="entry name" value="Ribosomal_L25_TL5_CTC"/>
    <property type="match status" value="1"/>
</dbReference>
<dbReference type="InterPro" id="IPR037121">
    <property type="entry name" value="Ribosomal_bL25_C"/>
</dbReference>
<name>A0A0G1NED2_9BACT</name>
<dbReference type="InterPro" id="IPR001021">
    <property type="entry name" value="Ribosomal_bL25_long"/>
</dbReference>
<dbReference type="SUPFAM" id="SSF50715">
    <property type="entry name" value="Ribosomal protein L25-like"/>
    <property type="match status" value="1"/>
</dbReference>
<dbReference type="PANTHER" id="PTHR33284:SF1">
    <property type="entry name" value="RIBOSOMAL PROTEIN L25_GLN-TRNA SYNTHETASE, ANTI-CODON-BINDING DOMAIN-CONTAINING PROTEIN"/>
    <property type="match status" value="1"/>
</dbReference>
<evidence type="ECO:0000256" key="1">
    <source>
        <dbReference type="ARBA" id="ARBA00022730"/>
    </source>
</evidence>
<reference evidence="8 9" key="1">
    <citation type="journal article" date="2015" name="Nature">
        <title>rRNA introns, odd ribosomes, and small enigmatic genomes across a large radiation of phyla.</title>
        <authorList>
            <person name="Brown C.T."/>
            <person name="Hug L.A."/>
            <person name="Thomas B.C."/>
            <person name="Sharon I."/>
            <person name="Castelle C.J."/>
            <person name="Singh A."/>
            <person name="Wilkins M.J."/>
            <person name="Williams K.H."/>
            <person name="Banfield J.F."/>
        </authorList>
    </citation>
    <scope>NUCLEOTIDE SEQUENCE [LARGE SCALE GENOMIC DNA]</scope>
</reference>
<dbReference type="Gene3D" id="2.40.240.10">
    <property type="entry name" value="Ribosomal Protein L25, Chain P"/>
    <property type="match status" value="1"/>
</dbReference>
<evidence type="ECO:0000259" key="6">
    <source>
        <dbReference type="Pfam" id="PF01386"/>
    </source>
</evidence>
<dbReference type="NCBIfam" id="TIGR00731">
    <property type="entry name" value="bL25_bact_ctc"/>
    <property type="match status" value="1"/>
</dbReference>
<dbReference type="InterPro" id="IPR011035">
    <property type="entry name" value="Ribosomal_bL25/Gln-tRNA_synth"/>
</dbReference>
<feature type="domain" description="Large ribosomal subunit protein bL25 beta" evidence="7">
    <location>
        <begin position="103"/>
        <end position="188"/>
    </location>
</feature>
<dbReference type="AlphaFoldDB" id="A0A0G1NED2"/>
<protein>
    <recommendedName>
        <fullName evidence="5">Large ribosomal subunit protein bL25</fullName>
    </recommendedName>
    <alternativeName>
        <fullName evidence="5">General stress protein CTC</fullName>
    </alternativeName>
</protein>
<dbReference type="Pfam" id="PF01386">
    <property type="entry name" value="Ribosomal_L25p"/>
    <property type="match status" value="1"/>
</dbReference>
<keyword evidence="4 5" id="KW-0687">Ribonucleoprotein</keyword>
<keyword evidence="1 5" id="KW-0699">rRNA-binding</keyword>
<dbReference type="InterPro" id="IPR020057">
    <property type="entry name" value="Ribosomal_bL25_b-dom"/>
</dbReference>
<comment type="subunit">
    <text evidence="5">Part of the 50S ribosomal subunit; part of the 5S rRNA/L5/L18/L25 subcomplex. Contacts the 5S rRNA. Binds to the 5S rRNA independently of L5 and L18.</text>
</comment>
<comment type="function">
    <text evidence="5">This is one of the proteins that binds to the 5S RNA in the ribosome where it forms part of the central protuberance.</text>
</comment>
<dbReference type="HAMAP" id="MF_01334">
    <property type="entry name" value="Ribosomal_bL25_CTC"/>
    <property type="match status" value="1"/>
</dbReference>
<dbReference type="PANTHER" id="PTHR33284">
    <property type="entry name" value="RIBOSOMAL PROTEIN L25/GLN-TRNA SYNTHETASE, ANTI-CODON-BINDING DOMAIN-CONTAINING PROTEIN"/>
    <property type="match status" value="1"/>
</dbReference>
<comment type="similarity">
    <text evidence="5">Belongs to the bacterial ribosomal protein bL25 family. CTC subfamily.</text>
</comment>
<dbReference type="Pfam" id="PF14693">
    <property type="entry name" value="Ribosomal_TL5_C"/>
    <property type="match status" value="1"/>
</dbReference>
<dbReference type="GO" id="GO:0022625">
    <property type="term" value="C:cytosolic large ribosomal subunit"/>
    <property type="evidence" value="ECO:0007669"/>
    <property type="project" value="TreeGrafter"/>
</dbReference>
<dbReference type="GO" id="GO:0006412">
    <property type="term" value="P:translation"/>
    <property type="evidence" value="ECO:0007669"/>
    <property type="project" value="UniProtKB-UniRule"/>
</dbReference>
<organism evidence="8 9">
    <name type="scientific">Candidatus Yanofskybacteria bacterium GW2011_GWA2_44_9</name>
    <dbReference type="NCBI Taxonomy" id="1619025"/>
    <lineage>
        <taxon>Bacteria</taxon>
        <taxon>Candidatus Yanofskyibacteriota</taxon>
    </lineage>
</organism>
<gene>
    <name evidence="5" type="primary">rplY</name>
    <name evidence="5" type="synonym">ctc</name>
    <name evidence="8" type="ORF">UW79_C0004G0016</name>
</gene>
<keyword evidence="2 5" id="KW-0694">RNA-binding</keyword>
<evidence type="ECO:0000259" key="7">
    <source>
        <dbReference type="Pfam" id="PF14693"/>
    </source>
</evidence>
<accession>A0A0G1NED2</accession>
<keyword evidence="3 5" id="KW-0689">Ribosomal protein</keyword>
<dbReference type="PATRIC" id="fig|1619025.3.peg.167"/>
<dbReference type="GO" id="GO:0003735">
    <property type="term" value="F:structural constituent of ribosome"/>
    <property type="evidence" value="ECO:0007669"/>
    <property type="project" value="InterPro"/>
</dbReference>
<evidence type="ECO:0000256" key="2">
    <source>
        <dbReference type="ARBA" id="ARBA00022884"/>
    </source>
</evidence>
<comment type="caution">
    <text evidence="8">The sequence shown here is derived from an EMBL/GenBank/DDBJ whole genome shotgun (WGS) entry which is preliminary data.</text>
</comment>
<dbReference type="GO" id="GO:0008097">
    <property type="term" value="F:5S rRNA binding"/>
    <property type="evidence" value="ECO:0007669"/>
    <property type="project" value="InterPro"/>
</dbReference>
<dbReference type="Proteomes" id="UP000034032">
    <property type="component" value="Unassembled WGS sequence"/>
</dbReference>